<protein>
    <recommendedName>
        <fullName evidence="4">Gnk2-homologous domain-containing protein</fullName>
    </recommendedName>
</protein>
<dbReference type="Gene3D" id="3.30.430.20">
    <property type="entry name" value="Gnk2 domain, C-X8-C-X2-C motif"/>
    <property type="match status" value="2"/>
</dbReference>
<dbReference type="Proteomes" id="UP000030748">
    <property type="component" value="Unassembled WGS sequence"/>
</dbReference>
<dbReference type="STRING" id="4155.A0A022QJT2"/>
<dbReference type="PROSITE" id="PS51473">
    <property type="entry name" value="GNK2"/>
    <property type="match status" value="2"/>
</dbReference>
<name>A0A022QJT2_ERYGU</name>
<evidence type="ECO:0000259" key="4">
    <source>
        <dbReference type="PROSITE" id="PS51473"/>
    </source>
</evidence>
<feature type="domain" description="Gnk2-homologous" evidence="4">
    <location>
        <begin position="30"/>
        <end position="135"/>
    </location>
</feature>
<dbReference type="eggNOG" id="ENOG502RNMQ">
    <property type="taxonomic scope" value="Eukaryota"/>
</dbReference>
<dbReference type="Pfam" id="PF01657">
    <property type="entry name" value="Stress-antifung"/>
    <property type="match status" value="2"/>
</dbReference>
<keyword evidence="6" id="KW-1185">Reference proteome</keyword>
<dbReference type="AlphaFoldDB" id="A0A022QJT2"/>
<gene>
    <name evidence="5" type="ORF">MIMGU_mgv1a023167mg</name>
</gene>
<evidence type="ECO:0000256" key="1">
    <source>
        <dbReference type="ARBA" id="ARBA00022729"/>
    </source>
</evidence>
<dbReference type="EMBL" id="KI631456">
    <property type="protein sequence ID" value="EYU27839.1"/>
    <property type="molecule type" value="Genomic_DNA"/>
</dbReference>
<evidence type="ECO:0000313" key="5">
    <source>
        <dbReference type="EMBL" id="EYU27839.1"/>
    </source>
</evidence>
<feature type="domain" description="Gnk2-homologous" evidence="4">
    <location>
        <begin position="136"/>
        <end position="241"/>
    </location>
</feature>
<keyword evidence="1 3" id="KW-0732">Signal</keyword>
<evidence type="ECO:0000256" key="2">
    <source>
        <dbReference type="ARBA" id="ARBA00022737"/>
    </source>
</evidence>
<evidence type="ECO:0000313" key="6">
    <source>
        <dbReference type="Proteomes" id="UP000030748"/>
    </source>
</evidence>
<feature type="chain" id="PRO_5001507314" description="Gnk2-homologous domain-containing protein" evidence="3">
    <location>
        <begin position="27"/>
        <end position="267"/>
    </location>
</feature>
<accession>A0A022QJT2</accession>
<evidence type="ECO:0000256" key="3">
    <source>
        <dbReference type="SAM" id="SignalP"/>
    </source>
</evidence>
<sequence length="267" mass="29913">MASKLSSASSLIMIFLPLFLCRHCYADTNELAGVMCSNSSEAKSSTTWTENVNSMFSKLEANVILNNGYYRAEAGEKGPDKVYGLIQCRGDISKSNCNNCTRESFHWCGERVLIWQSRWCLLRYSNVSFYGTWEKSSLTVYRSNRASLVEQSVAAAKGKMLMMGLAEAAPGDSLMFAKGEIDDGLGGKRYGTAQCTRDLGKSECRDCLEWLVEGFGRNVSDDRSREINGRGCFMMYDNTRFYFNLTAEEGTYNYILLQSFLTKVAVV</sequence>
<keyword evidence="2" id="KW-0677">Repeat</keyword>
<dbReference type="CDD" id="cd23509">
    <property type="entry name" value="Gnk2-like"/>
    <property type="match status" value="2"/>
</dbReference>
<proteinExistence type="predicted"/>
<reference evidence="5 6" key="1">
    <citation type="journal article" date="2013" name="Proc. Natl. Acad. Sci. U.S.A.">
        <title>Fine-scale variation in meiotic recombination in Mimulus inferred from population shotgun sequencing.</title>
        <authorList>
            <person name="Hellsten U."/>
            <person name="Wright K.M."/>
            <person name="Jenkins J."/>
            <person name="Shu S."/>
            <person name="Yuan Y."/>
            <person name="Wessler S.R."/>
            <person name="Schmutz J."/>
            <person name="Willis J.H."/>
            <person name="Rokhsar D.S."/>
        </authorList>
    </citation>
    <scope>NUCLEOTIDE SEQUENCE [LARGE SCALE GENOMIC DNA]</scope>
    <source>
        <strain evidence="6">cv. DUN x IM62</strain>
    </source>
</reference>
<dbReference type="InterPro" id="IPR002902">
    <property type="entry name" value="GNK2"/>
</dbReference>
<dbReference type="InterPro" id="IPR038408">
    <property type="entry name" value="GNK2_sf"/>
</dbReference>
<organism evidence="5 6">
    <name type="scientific">Erythranthe guttata</name>
    <name type="common">Yellow monkey flower</name>
    <name type="synonym">Mimulus guttatus</name>
    <dbReference type="NCBI Taxonomy" id="4155"/>
    <lineage>
        <taxon>Eukaryota</taxon>
        <taxon>Viridiplantae</taxon>
        <taxon>Streptophyta</taxon>
        <taxon>Embryophyta</taxon>
        <taxon>Tracheophyta</taxon>
        <taxon>Spermatophyta</taxon>
        <taxon>Magnoliopsida</taxon>
        <taxon>eudicotyledons</taxon>
        <taxon>Gunneridae</taxon>
        <taxon>Pentapetalae</taxon>
        <taxon>asterids</taxon>
        <taxon>lamiids</taxon>
        <taxon>Lamiales</taxon>
        <taxon>Phrymaceae</taxon>
        <taxon>Erythranthe</taxon>
    </lineage>
</organism>
<dbReference type="PANTHER" id="PTHR32099:SF30">
    <property type="entry name" value="OS03G0564600 PROTEIN"/>
    <property type="match status" value="1"/>
</dbReference>
<feature type="signal peptide" evidence="3">
    <location>
        <begin position="1"/>
        <end position="26"/>
    </location>
</feature>
<dbReference type="PANTHER" id="PTHR32099">
    <property type="entry name" value="CYSTEINE-RICH REPEAT SECRETORY PROTEIN"/>
    <property type="match status" value="1"/>
</dbReference>